<evidence type="ECO:0000313" key="1">
    <source>
        <dbReference type="EMBL" id="VAW51371.1"/>
    </source>
</evidence>
<gene>
    <name evidence="1" type="ORF">MNBD_GAMMA05-858</name>
</gene>
<organism evidence="1">
    <name type="scientific">hydrothermal vent metagenome</name>
    <dbReference type="NCBI Taxonomy" id="652676"/>
    <lineage>
        <taxon>unclassified sequences</taxon>
        <taxon>metagenomes</taxon>
        <taxon>ecological metagenomes</taxon>
    </lineage>
</organism>
<dbReference type="AlphaFoldDB" id="A0A3B0W7S2"/>
<name>A0A3B0W7S2_9ZZZZ</name>
<reference evidence="1" key="1">
    <citation type="submission" date="2018-06" db="EMBL/GenBank/DDBJ databases">
        <authorList>
            <person name="Zhirakovskaya E."/>
        </authorList>
    </citation>
    <scope>NUCLEOTIDE SEQUENCE</scope>
</reference>
<proteinExistence type="predicted"/>
<sequence>MNEQKIQVRVTETDQLMDVVVYSKRIDRIEVVLGSGVHSVKCELVPTLNGTAYAGSAMGREIVYECSSEQVKDDLELENHDYRDSRRR</sequence>
<dbReference type="EMBL" id="UOFE01000015">
    <property type="protein sequence ID" value="VAW51371.1"/>
    <property type="molecule type" value="Genomic_DNA"/>
</dbReference>
<protein>
    <submittedName>
        <fullName evidence="1">Uncharacterized protein</fullName>
    </submittedName>
</protein>
<accession>A0A3B0W7S2</accession>